<dbReference type="AlphaFoldDB" id="B1X110"/>
<dbReference type="KEGG" id="cyt:cce_0300"/>
<keyword evidence="2" id="KW-1185">Reference proteome</keyword>
<gene>
    <name evidence="1" type="ordered locus">cce_0300</name>
</gene>
<dbReference type="EMBL" id="CP000806">
    <property type="protein sequence ID" value="ACB49651.1"/>
    <property type="molecule type" value="Genomic_DNA"/>
</dbReference>
<protein>
    <recommendedName>
        <fullName evidence="3">GTPase</fullName>
    </recommendedName>
</protein>
<evidence type="ECO:0000313" key="2">
    <source>
        <dbReference type="Proteomes" id="UP000001203"/>
    </source>
</evidence>
<dbReference type="eggNOG" id="ENOG5032YEY">
    <property type="taxonomic scope" value="Bacteria"/>
</dbReference>
<name>B1X110_CROS5</name>
<dbReference type="STRING" id="43989.cce_0300"/>
<evidence type="ECO:0008006" key="3">
    <source>
        <dbReference type="Google" id="ProtNLM"/>
    </source>
</evidence>
<dbReference type="HOGENOM" id="CLU_157878_0_0_3"/>
<reference evidence="1 2" key="1">
    <citation type="journal article" date="2008" name="Proc. Natl. Acad. Sci. U.S.A.">
        <title>The genome of Cyanothece 51142, a unicellular diazotrophic cyanobacterium important in the marine nitrogen cycle.</title>
        <authorList>
            <person name="Welsh E.A."/>
            <person name="Liberton M."/>
            <person name="Stoeckel J."/>
            <person name="Loh T."/>
            <person name="Elvitigala T."/>
            <person name="Wang C."/>
            <person name="Wollam A."/>
            <person name="Fulton R.S."/>
            <person name="Clifton S.W."/>
            <person name="Jacobs J.M."/>
            <person name="Aurora R."/>
            <person name="Ghosh B.K."/>
            <person name="Sherman L.A."/>
            <person name="Smith R.D."/>
            <person name="Wilson R.K."/>
            <person name="Pakrasi H.B."/>
        </authorList>
    </citation>
    <scope>NUCLEOTIDE SEQUENCE [LARGE SCALE GENOMIC DNA]</scope>
    <source>
        <strain evidence="2">ATCC 51142 / BH68</strain>
    </source>
</reference>
<organism evidence="1 2">
    <name type="scientific">Crocosphaera subtropica (strain ATCC 51142 / BH68)</name>
    <name type="common">Cyanothece sp. (strain ATCC 51142)</name>
    <dbReference type="NCBI Taxonomy" id="43989"/>
    <lineage>
        <taxon>Bacteria</taxon>
        <taxon>Bacillati</taxon>
        <taxon>Cyanobacteriota</taxon>
        <taxon>Cyanophyceae</taxon>
        <taxon>Oscillatoriophycideae</taxon>
        <taxon>Chroococcales</taxon>
        <taxon>Aphanothecaceae</taxon>
        <taxon>Crocosphaera</taxon>
        <taxon>Crocosphaera subtropica</taxon>
    </lineage>
</organism>
<evidence type="ECO:0000313" key="1">
    <source>
        <dbReference type="EMBL" id="ACB49651.1"/>
    </source>
</evidence>
<dbReference type="OrthoDB" id="572467at2"/>
<accession>B1X110</accession>
<proteinExistence type="predicted"/>
<sequence length="116" mass="13839">MKIIFVYNANSGLMNTVLDIGHKIISPETYNCNLCNITYGILKEKEEWKAFREASEHELEFLHKDEFEQKYKQARDYPIILMSNKKNELYELINKHELNKMEDVQELIQNLKNSIK</sequence>
<dbReference type="Proteomes" id="UP000001203">
    <property type="component" value="Chromosome circular"/>
</dbReference>
<dbReference type="RefSeq" id="WP_009546791.1">
    <property type="nucleotide sequence ID" value="NC_010546.1"/>
</dbReference>